<proteinExistence type="predicted"/>
<accession>A0A7G1HV23</accession>
<dbReference type="GO" id="GO:0090313">
    <property type="term" value="P:regulation of protein targeting to membrane"/>
    <property type="evidence" value="ECO:0007669"/>
    <property type="project" value="TreeGrafter"/>
</dbReference>
<name>A0A7G1HV23_9BACT</name>
<keyword evidence="2" id="KW-0472">Membrane</keyword>
<keyword evidence="2" id="KW-1133">Transmembrane helix</keyword>
<evidence type="ECO:0000256" key="1">
    <source>
        <dbReference type="SAM" id="Coils"/>
    </source>
</evidence>
<evidence type="ECO:0000313" key="3">
    <source>
        <dbReference type="EMBL" id="BCI62371.1"/>
    </source>
</evidence>
<dbReference type="Proteomes" id="UP000594042">
    <property type="component" value="Chromosome"/>
</dbReference>
<dbReference type="RefSeq" id="WP_246469171.1">
    <property type="nucleotide sequence ID" value="NZ_AP023322.1"/>
</dbReference>
<dbReference type="PANTHER" id="PTHR30441:SF8">
    <property type="entry name" value="DUF748 DOMAIN-CONTAINING PROTEIN"/>
    <property type="match status" value="1"/>
</dbReference>
<keyword evidence="2" id="KW-0812">Transmembrane</keyword>
<keyword evidence="4" id="KW-1185">Reference proteome</keyword>
<dbReference type="AlphaFoldDB" id="A0A7G1HV23"/>
<reference evidence="4" key="1">
    <citation type="submission" date="2020-07" db="EMBL/GenBank/DDBJ databases">
        <title>Complete genome sequencing of Coprobacter sp. strain 2CBH44.</title>
        <authorList>
            <person name="Sakamoto M."/>
            <person name="Murakami T."/>
            <person name="Mori H."/>
        </authorList>
    </citation>
    <scope>NUCLEOTIDE SEQUENCE [LARGE SCALE GENOMIC DNA]</scope>
    <source>
        <strain evidence="4">2CBH44</strain>
    </source>
</reference>
<evidence type="ECO:0000256" key="2">
    <source>
        <dbReference type="SAM" id="Phobius"/>
    </source>
</evidence>
<organism evidence="3 4">
    <name type="scientific">Coprobacter secundus subsp. similis</name>
    <dbReference type="NCBI Taxonomy" id="2751153"/>
    <lineage>
        <taxon>Bacteria</taxon>
        <taxon>Pseudomonadati</taxon>
        <taxon>Bacteroidota</taxon>
        <taxon>Bacteroidia</taxon>
        <taxon>Bacteroidales</taxon>
        <taxon>Barnesiellaceae</taxon>
        <taxon>Coprobacter</taxon>
    </lineage>
</organism>
<feature type="coiled-coil region" evidence="1">
    <location>
        <begin position="812"/>
        <end position="882"/>
    </location>
</feature>
<dbReference type="GO" id="GO:0005886">
    <property type="term" value="C:plasma membrane"/>
    <property type="evidence" value="ECO:0007669"/>
    <property type="project" value="TreeGrafter"/>
</dbReference>
<evidence type="ECO:0000313" key="4">
    <source>
        <dbReference type="Proteomes" id="UP000594042"/>
    </source>
</evidence>
<dbReference type="EMBL" id="AP023322">
    <property type="protein sequence ID" value="BCI62371.1"/>
    <property type="molecule type" value="Genomic_DNA"/>
</dbReference>
<keyword evidence="1" id="KW-0175">Coiled coil</keyword>
<dbReference type="KEGG" id="copr:Cop2CBH44_07240"/>
<dbReference type="InterPro" id="IPR052894">
    <property type="entry name" value="AsmA-related"/>
</dbReference>
<feature type="transmembrane region" description="Helical" evidence="2">
    <location>
        <begin position="12"/>
        <end position="30"/>
    </location>
</feature>
<gene>
    <name evidence="3" type="ORF">Cop2CBH44_07240</name>
</gene>
<dbReference type="PANTHER" id="PTHR30441">
    <property type="entry name" value="DUF748 DOMAIN-CONTAINING PROTEIN"/>
    <property type="match status" value="1"/>
</dbReference>
<sequence length="882" mass="97142">MNTRVKKGLKITGIVILSFFILLLILPFAFKGKILDLVKNEANKMLEARLEFSDLNLSFISHFPKATIGLENISLVGVGDFSKDTLVSAKEIDIAVDILSLIGNDGIKIHHIILDRPAIRAVKLSDGRVNWDIMKSDSTTQTTDTITSEPSNFALQLQKFSINSGRLAYVDDSSKMQFKTQDLNLKLRGDMTVKSTDIDCQMTTGKINFLISGVPYLRNAEFEMDLKLNADFENNKYTFDENRLRLNAIEMNLDGWLTLLENGMDMDISVNTPQINFKDVLSLIPGIYQNNFDALQASGNLDFKAEAKGLMVGESLPKFAIGFNVNNGMVSYEGMPQKIEQITIKTAVQNPGGNADKTTVNVEDFSFKMAGNPFKITLFAATPISDLNFKATANGMLNLNSIKDIYPLSDSIKLNGILTTNLNFSGKMSDIEKEKYENIKGEGNLKIEKMNLTMSGYPAIAIHTASATVSPQAMSLNQLDVQIGENDIHAQGALSNYLSYILRNETLKGNLVLQSNKLNLNDFITDTASGENEIAENVDTTAMTVFEVPENLNLSLKANFKEVIFQKIDIKNLTGNITVSDGTARMNPLNLDAFGGNVSASGSYSTKQNKKNPQVDFSLDIKKASFEETFKQLDMIQQIVPIFAKTGGNYSVNVDLKTPLDETMSPVLNEIWAKGVLSSNDIHIQNIEVFNQLATLLKNDKLKNIEAKDIRIPFTIENGLLKTSPFDIKLGNINMNLSGTTGLDQSINYDAKIELPSNITGGYVNNVTAQIGGSFTKPSIKLNTREIATEAVKKVVEDKLTEITGKDNSERIAALRKEADAAAEKLVQTAQNEGQKLIDKASKPLEKIAAQAAAKKLVSEAEKQAAKLREEAEKQIQKLEQK</sequence>
<protein>
    <submittedName>
        <fullName evidence="3">Membrane protein</fullName>
    </submittedName>
</protein>